<dbReference type="SUPFAM" id="SSF55729">
    <property type="entry name" value="Acyl-CoA N-acyltransferases (Nat)"/>
    <property type="match status" value="1"/>
</dbReference>
<sequence length="201" mass="23323">MSETKYEIVRLKGAEIASVFDELAALRIAVFRGYPYLYEGNVAYEKDYLQIYSRSERSFMAALYLRDKMVGATTCLPLDEETDELKKPFRENGLDPATYFYFGESIILQPHRGQGFGHLFFDEREAHAKSFGTHTHTCFCAVDRGTSHPLMPSNYRSNDDFWLKRGYQKMPSLQTTMEWPDVGEEISTPKPMVFWVRKIPK</sequence>
<dbReference type="AlphaFoldDB" id="A0A7C9FNY1"/>
<proteinExistence type="predicted"/>
<protein>
    <submittedName>
        <fullName evidence="1">GNAT family N-acetyltransferase</fullName>
    </submittedName>
</protein>
<keyword evidence="2" id="KW-1185">Reference proteome</keyword>
<keyword evidence="1" id="KW-0808">Transferase</keyword>
<organism evidence="1 2">
    <name type="scientific">Salmonirosea aquatica</name>
    <dbReference type="NCBI Taxonomy" id="2654236"/>
    <lineage>
        <taxon>Bacteria</taxon>
        <taxon>Pseudomonadati</taxon>
        <taxon>Bacteroidota</taxon>
        <taxon>Cytophagia</taxon>
        <taxon>Cytophagales</taxon>
        <taxon>Spirosomataceae</taxon>
        <taxon>Salmonirosea</taxon>
    </lineage>
</organism>
<comment type="caution">
    <text evidence="1">The sequence shown here is derived from an EMBL/GenBank/DDBJ whole genome shotgun (WGS) entry which is preliminary data.</text>
</comment>
<evidence type="ECO:0000313" key="2">
    <source>
        <dbReference type="Proteomes" id="UP000479293"/>
    </source>
</evidence>
<dbReference type="EMBL" id="WHLY01000002">
    <property type="protein sequence ID" value="MPR32689.1"/>
    <property type="molecule type" value="Genomic_DNA"/>
</dbReference>
<gene>
    <name evidence="1" type="ORF">GBK04_04810</name>
</gene>
<dbReference type="Gene3D" id="3.40.630.30">
    <property type="match status" value="1"/>
</dbReference>
<dbReference type="GO" id="GO:0016740">
    <property type="term" value="F:transferase activity"/>
    <property type="evidence" value="ECO:0007669"/>
    <property type="project" value="UniProtKB-KW"/>
</dbReference>
<dbReference type="Proteomes" id="UP000479293">
    <property type="component" value="Unassembled WGS sequence"/>
</dbReference>
<dbReference type="InterPro" id="IPR016181">
    <property type="entry name" value="Acyl_CoA_acyltransferase"/>
</dbReference>
<dbReference type="RefSeq" id="WP_152757345.1">
    <property type="nucleotide sequence ID" value="NZ_WHLY01000002.1"/>
</dbReference>
<name>A0A7C9FNY1_9BACT</name>
<accession>A0A7C9FNY1</accession>
<reference evidence="1 2" key="1">
    <citation type="submission" date="2019-10" db="EMBL/GenBank/DDBJ databases">
        <title>Draft Genome Sequence of Cytophagaceae sp. SJW1-29.</title>
        <authorList>
            <person name="Choi A."/>
        </authorList>
    </citation>
    <scope>NUCLEOTIDE SEQUENCE [LARGE SCALE GENOMIC DNA]</scope>
    <source>
        <strain evidence="1 2">SJW1-29</strain>
    </source>
</reference>
<evidence type="ECO:0000313" key="1">
    <source>
        <dbReference type="EMBL" id="MPR32689.1"/>
    </source>
</evidence>